<dbReference type="Pfam" id="PF02899">
    <property type="entry name" value="Phage_int_SAM_1"/>
    <property type="match status" value="1"/>
</dbReference>
<dbReference type="InterPro" id="IPR002104">
    <property type="entry name" value="Integrase_catalytic"/>
</dbReference>
<evidence type="ECO:0000256" key="9">
    <source>
        <dbReference type="ARBA" id="ARBA00023306"/>
    </source>
</evidence>
<comment type="subcellular location">
    <subcellularLocation>
        <location evidence="1 10">Cytoplasm</location>
    </subcellularLocation>
</comment>
<proteinExistence type="inferred from homology"/>
<dbReference type="InterPro" id="IPR011931">
    <property type="entry name" value="Recomb_XerC"/>
</dbReference>
<dbReference type="InterPro" id="IPR044068">
    <property type="entry name" value="CB"/>
</dbReference>
<dbReference type="EMBL" id="BEHT01000001">
    <property type="protein sequence ID" value="GBC97529.1"/>
    <property type="molecule type" value="Genomic_DNA"/>
</dbReference>
<accession>A0A2H5X8L7</accession>
<dbReference type="InterPro" id="IPR013762">
    <property type="entry name" value="Integrase-like_cat_sf"/>
</dbReference>
<dbReference type="SUPFAM" id="SSF56349">
    <property type="entry name" value="DNA breaking-rejoining enzymes"/>
    <property type="match status" value="1"/>
</dbReference>
<dbReference type="InterPro" id="IPR004107">
    <property type="entry name" value="Integrase_SAM-like_N"/>
</dbReference>
<protein>
    <recommendedName>
        <fullName evidence="10 11">Tyrosine recombinase XerC</fullName>
    </recommendedName>
</protein>
<dbReference type="Gene3D" id="1.10.150.130">
    <property type="match status" value="1"/>
</dbReference>
<evidence type="ECO:0000256" key="7">
    <source>
        <dbReference type="ARBA" id="ARBA00023125"/>
    </source>
</evidence>
<comment type="function">
    <text evidence="10">Site-specific tyrosine recombinase, which acts by catalyzing the cutting and rejoining of the recombining DNA molecules. The XerC-XerD complex is essential to convert dimers of the bacterial chromosome into monomers to permit their segregation at cell division. It also contributes to the segregational stability of plasmids.</text>
</comment>
<keyword evidence="3 10" id="KW-0963">Cytoplasm</keyword>
<dbReference type="PROSITE" id="PS51900">
    <property type="entry name" value="CB"/>
    <property type="match status" value="1"/>
</dbReference>
<reference evidence="15" key="1">
    <citation type="submission" date="2017-09" db="EMBL/GenBank/DDBJ databases">
        <title>Metaegenomics of thermophilic ammonia-oxidizing enrichment culture.</title>
        <authorList>
            <person name="Kato S."/>
            <person name="Suzuki K."/>
        </authorList>
    </citation>
    <scope>NUCLEOTIDE SEQUENCE [LARGE SCALE GENOMIC DNA]</scope>
</reference>
<feature type="active site" description="O-(3'-phospho-DNA)-tyrosine intermediate" evidence="10">
    <location>
        <position position="278"/>
    </location>
</feature>
<dbReference type="GO" id="GO:0005737">
    <property type="term" value="C:cytoplasm"/>
    <property type="evidence" value="ECO:0007669"/>
    <property type="project" value="UniProtKB-SubCell"/>
</dbReference>
<dbReference type="NCBIfam" id="NF001399">
    <property type="entry name" value="PRK00283.1"/>
    <property type="match status" value="1"/>
</dbReference>
<keyword evidence="5 10" id="KW-0159">Chromosome partition</keyword>
<evidence type="ECO:0000256" key="4">
    <source>
        <dbReference type="ARBA" id="ARBA00022618"/>
    </source>
</evidence>
<sequence>MLHEAVDAFLGQLRTARQASANTVRAYARDLTDFVAFLVGEGVEEWQQATVAVLRRFLNHLFARGYERRTIARKLSAVRALFQFLARTGRITTNPATELRQPRLPHKLPLVLDEVQVEALLNAPNPQTWRGVRDRALLELLYATGLRVGEAAGLTVNDVDLVDASVRVRGKGGKERFVPLHAEAVQWLQRYLAESRPRLMQRAKAVTAALFLSQKGTPLTARQIRRLVLQYARKALGMRLSPHALRHSFATHLLEGGADLRTIQELLGHASLEATQIYTRLTRTHLRRVYEKAHPRA</sequence>
<dbReference type="InterPro" id="IPR050090">
    <property type="entry name" value="Tyrosine_recombinase_XerCD"/>
</dbReference>
<keyword evidence="9 10" id="KW-0131">Cell cycle</keyword>
<evidence type="ECO:0000256" key="11">
    <source>
        <dbReference type="NCBIfam" id="TIGR02224"/>
    </source>
</evidence>
<evidence type="ECO:0000259" key="12">
    <source>
        <dbReference type="PROSITE" id="PS51898"/>
    </source>
</evidence>
<dbReference type="GO" id="GO:0003677">
    <property type="term" value="F:DNA binding"/>
    <property type="evidence" value="ECO:0007669"/>
    <property type="project" value="UniProtKB-UniRule"/>
</dbReference>
<dbReference type="GO" id="GO:0007059">
    <property type="term" value="P:chromosome segregation"/>
    <property type="evidence" value="ECO:0007669"/>
    <property type="project" value="UniProtKB-UniRule"/>
</dbReference>
<feature type="active site" evidence="10">
    <location>
        <position position="147"/>
    </location>
</feature>
<dbReference type="InterPro" id="IPR023009">
    <property type="entry name" value="Tyrosine_recombinase_XerC/XerD"/>
</dbReference>
<evidence type="ECO:0000313" key="15">
    <source>
        <dbReference type="Proteomes" id="UP000236173"/>
    </source>
</evidence>
<feature type="active site" evidence="10">
    <location>
        <position position="243"/>
    </location>
</feature>
<evidence type="ECO:0000256" key="10">
    <source>
        <dbReference type="HAMAP-Rule" id="MF_01808"/>
    </source>
</evidence>
<dbReference type="InterPro" id="IPR011010">
    <property type="entry name" value="DNA_brk_join_enz"/>
</dbReference>
<keyword evidence="4 10" id="KW-0132">Cell division</keyword>
<dbReference type="Proteomes" id="UP000236173">
    <property type="component" value="Unassembled WGS sequence"/>
</dbReference>
<feature type="domain" description="Tyr recombinase" evidence="12">
    <location>
        <begin position="107"/>
        <end position="291"/>
    </location>
</feature>
<evidence type="ECO:0000313" key="14">
    <source>
        <dbReference type="EMBL" id="GBC97529.1"/>
    </source>
</evidence>
<feature type="active site" evidence="10">
    <location>
        <position position="246"/>
    </location>
</feature>
<name>A0A2H5X8L7_9BACT</name>
<dbReference type="NCBIfam" id="TIGR02224">
    <property type="entry name" value="recomb_XerC"/>
    <property type="match status" value="1"/>
</dbReference>
<comment type="caution">
    <text evidence="14">The sequence shown here is derived from an EMBL/GenBank/DDBJ whole genome shotgun (WGS) entry which is preliminary data.</text>
</comment>
<dbReference type="Pfam" id="PF00589">
    <property type="entry name" value="Phage_integrase"/>
    <property type="match status" value="1"/>
</dbReference>
<dbReference type="GO" id="GO:0009037">
    <property type="term" value="F:tyrosine-based site-specific recombinase activity"/>
    <property type="evidence" value="ECO:0007669"/>
    <property type="project" value="UniProtKB-UniRule"/>
</dbReference>
<dbReference type="PANTHER" id="PTHR30349">
    <property type="entry name" value="PHAGE INTEGRASE-RELATED"/>
    <property type="match status" value="1"/>
</dbReference>
<dbReference type="GO" id="GO:0006313">
    <property type="term" value="P:DNA transposition"/>
    <property type="evidence" value="ECO:0007669"/>
    <property type="project" value="UniProtKB-UniRule"/>
</dbReference>
<keyword evidence="8 10" id="KW-0233">DNA recombination</keyword>
<dbReference type="AlphaFoldDB" id="A0A2H5X8L7"/>
<evidence type="ECO:0000256" key="5">
    <source>
        <dbReference type="ARBA" id="ARBA00022829"/>
    </source>
</evidence>
<dbReference type="PROSITE" id="PS51898">
    <property type="entry name" value="TYR_RECOMBINASE"/>
    <property type="match status" value="1"/>
</dbReference>
<dbReference type="GO" id="GO:0051301">
    <property type="term" value="P:cell division"/>
    <property type="evidence" value="ECO:0007669"/>
    <property type="project" value="UniProtKB-UniRule"/>
</dbReference>
<feature type="active site" evidence="10">
    <location>
        <position position="171"/>
    </location>
</feature>
<comment type="similarity">
    <text evidence="2 10">Belongs to the 'phage' integrase family. XerC subfamily.</text>
</comment>
<comment type="subunit">
    <text evidence="10">Forms a cyclic heterotetrameric complex composed of two molecules of XerC and two molecules of XerD.</text>
</comment>
<gene>
    <name evidence="10 14" type="primary">xerC</name>
    <name evidence="14" type="ORF">HRbin17_00016</name>
</gene>
<feature type="active site" evidence="10">
    <location>
        <position position="269"/>
    </location>
</feature>
<evidence type="ECO:0000256" key="3">
    <source>
        <dbReference type="ARBA" id="ARBA00022490"/>
    </source>
</evidence>
<evidence type="ECO:0000259" key="13">
    <source>
        <dbReference type="PROSITE" id="PS51900"/>
    </source>
</evidence>
<dbReference type="PANTHER" id="PTHR30349:SF81">
    <property type="entry name" value="TYROSINE RECOMBINASE XERC"/>
    <property type="match status" value="1"/>
</dbReference>
<dbReference type="CDD" id="cd00798">
    <property type="entry name" value="INT_XerDC_C"/>
    <property type="match status" value="1"/>
</dbReference>
<evidence type="ECO:0000256" key="6">
    <source>
        <dbReference type="ARBA" id="ARBA00022908"/>
    </source>
</evidence>
<evidence type="ECO:0000256" key="8">
    <source>
        <dbReference type="ARBA" id="ARBA00023172"/>
    </source>
</evidence>
<organism evidence="14 15">
    <name type="scientific">Candidatus Fervidibacter japonicus</name>
    <dbReference type="NCBI Taxonomy" id="2035412"/>
    <lineage>
        <taxon>Bacteria</taxon>
        <taxon>Candidatus Fervidibacterota</taxon>
        <taxon>Candidatus Fervidibacter</taxon>
    </lineage>
</organism>
<keyword evidence="6 10" id="KW-0229">DNA integration</keyword>
<feature type="domain" description="Core-binding (CB)" evidence="13">
    <location>
        <begin position="1"/>
        <end position="86"/>
    </location>
</feature>
<dbReference type="Gene3D" id="1.10.443.10">
    <property type="entry name" value="Intergrase catalytic core"/>
    <property type="match status" value="1"/>
</dbReference>
<dbReference type="HAMAP" id="MF_01808">
    <property type="entry name" value="Recomb_XerC_XerD"/>
    <property type="match status" value="1"/>
</dbReference>
<keyword evidence="7 10" id="KW-0238">DNA-binding</keyword>
<evidence type="ECO:0000256" key="1">
    <source>
        <dbReference type="ARBA" id="ARBA00004496"/>
    </source>
</evidence>
<evidence type="ECO:0000256" key="2">
    <source>
        <dbReference type="ARBA" id="ARBA00006657"/>
    </source>
</evidence>
<dbReference type="InterPro" id="IPR010998">
    <property type="entry name" value="Integrase_recombinase_N"/>
</dbReference>